<feature type="signal peptide" evidence="3">
    <location>
        <begin position="1"/>
        <end position="29"/>
    </location>
</feature>
<evidence type="ECO:0000313" key="5">
    <source>
        <dbReference type="Proteomes" id="UP000547458"/>
    </source>
</evidence>
<reference evidence="4 5" key="1">
    <citation type="submission" date="2020-03" db="EMBL/GenBank/DDBJ databases">
        <title>Sequencing the genomes of 1000 actinobacteria strains.</title>
        <authorList>
            <person name="Klenk H.-P."/>
        </authorList>
    </citation>
    <scope>NUCLEOTIDE SEQUENCE [LARGE SCALE GENOMIC DNA]</scope>
    <source>
        <strain evidence="4 5">DSM 16403</strain>
    </source>
</reference>
<proteinExistence type="predicted"/>
<dbReference type="RefSeq" id="WP_167992884.1">
    <property type="nucleotide sequence ID" value="NZ_JAATJL010000001.1"/>
</dbReference>
<gene>
    <name evidence="4" type="ORF">BJ994_001424</name>
</gene>
<dbReference type="Gene3D" id="2.40.10.10">
    <property type="entry name" value="Trypsin-like serine proteases"/>
    <property type="match status" value="2"/>
</dbReference>
<dbReference type="SUPFAM" id="SSF50494">
    <property type="entry name" value="Trypsin-like serine proteases"/>
    <property type="match status" value="1"/>
</dbReference>
<dbReference type="PANTHER" id="PTHR15462">
    <property type="entry name" value="SERINE PROTEASE"/>
    <property type="match status" value="1"/>
</dbReference>
<feature type="chain" id="PRO_5032685253" evidence="3">
    <location>
        <begin position="30"/>
        <end position="322"/>
    </location>
</feature>
<dbReference type="PANTHER" id="PTHR15462:SF19">
    <property type="entry name" value="PEPTIDASE S1 DOMAIN-CONTAINING PROTEIN"/>
    <property type="match status" value="1"/>
</dbReference>
<dbReference type="InterPro" id="IPR043504">
    <property type="entry name" value="Peptidase_S1_PA_chymotrypsin"/>
</dbReference>
<dbReference type="AlphaFoldDB" id="A0A846RGJ9"/>
<accession>A0A846RGJ9</accession>
<feature type="region of interest" description="Disordered" evidence="2">
    <location>
        <begin position="91"/>
        <end position="110"/>
    </location>
</feature>
<evidence type="ECO:0000256" key="3">
    <source>
        <dbReference type="SAM" id="SignalP"/>
    </source>
</evidence>
<organism evidence="4 5">
    <name type="scientific">Arthrobacter pigmenti</name>
    <dbReference type="NCBI Taxonomy" id="271432"/>
    <lineage>
        <taxon>Bacteria</taxon>
        <taxon>Bacillati</taxon>
        <taxon>Actinomycetota</taxon>
        <taxon>Actinomycetes</taxon>
        <taxon>Micrococcales</taxon>
        <taxon>Micrococcaceae</taxon>
        <taxon>Arthrobacter</taxon>
    </lineage>
</organism>
<keyword evidence="5" id="KW-1185">Reference proteome</keyword>
<dbReference type="InterPro" id="IPR050966">
    <property type="entry name" value="Glutamyl_endopeptidase"/>
</dbReference>
<evidence type="ECO:0000256" key="2">
    <source>
        <dbReference type="SAM" id="MobiDB-lite"/>
    </source>
</evidence>
<comment type="caution">
    <text evidence="4">The sequence shown here is derived from an EMBL/GenBank/DDBJ whole genome shotgun (WGS) entry which is preliminary data.</text>
</comment>
<dbReference type="Proteomes" id="UP000547458">
    <property type="component" value="Unassembled WGS sequence"/>
</dbReference>
<protein>
    <submittedName>
        <fullName evidence="4">V8-like Glu-specific endopeptidase</fullName>
    </submittedName>
</protein>
<keyword evidence="1 3" id="KW-0732">Signal</keyword>
<name>A0A846RGJ9_9MICC</name>
<dbReference type="EMBL" id="JAATJL010000001">
    <property type="protein sequence ID" value="NJC22348.1"/>
    <property type="molecule type" value="Genomic_DNA"/>
</dbReference>
<evidence type="ECO:0000313" key="4">
    <source>
        <dbReference type="EMBL" id="NJC22348.1"/>
    </source>
</evidence>
<sequence>MNSRGLKATVLAASTLVATALMSGGAANAAPQAPLEAQGATVTHVQVETQESLEAYWTPERMKNAKPGNTINSQGWAEQGRSVMPKAGAGTLKATPEKKAAPSKRAGSPAPVSHIGKVFFTLGGQNYVCSANSVQSANQSTVATAGHCTYDINAGWASKFVFVPAYNNGDAPYGMWSATSLHSTSEWISRNDISYDGAFAVVGPQDGKTLAAAVGASKIGFNLARGLSYTAYGYPAASPFNGETLKSCAGRASADRFGGTQSQGIPCDMTGGSSGGPWFVGSGSGGTQNSVNSFGYNIQKNVMYGPYFGSSIQTAYTTASNR</sequence>
<evidence type="ECO:0000256" key="1">
    <source>
        <dbReference type="ARBA" id="ARBA00022729"/>
    </source>
</evidence>
<dbReference type="InterPro" id="IPR009003">
    <property type="entry name" value="Peptidase_S1_PA"/>
</dbReference>